<dbReference type="HOGENOM" id="CLU_037606_0_0_9"/>
<dbReference type="InterPro" id="IPR054767">
    <property type="entry name" value="Cas10-Cmr2_palm2"/>
</dbReference>
<dbReference type="EMBL" id="CP003065">
    <property type="protein sequence ID" value="AEV68767.1"/>
    <property type="molecule type" value="Genomic_DNA"/>
</dbReference>
<evidence type="ECO:0000256" key="3">
    <source>
        <dbReference type="SAM" id="Coils"/>
    </source>
</evidence>
<gene>
    <name evidence="5" type="ordered locus">Clocl_2174</name>
</gene>
<dbReference type="eggNOG" id="COG1353">
    <property type="taxonomic scope" value="Bacteria"/>
</dbReference>
<reference evidence="6" key="1">
    <citation type="submission" date="2011-12" db="EMBL/GenBank/DDBJ databases">
        <title>Complete sequence of Clostridium clariflavum DSM 19732.</title>
        <authorList>
            <consortium name="US DOE Joint Genome Institute"/>
            <person name="Lucas S."/>
            <person name="Han J."/>
            <person name="Lapidus A."/>
            <person name="Cheng J.-F."/>
            <person name="Goodwin L."/>
            <person name="Pitluck S."/>
            <person name="Peters L."/>
            <person name="Teshima H."/>
            <person name="Detter J.C."/>
            <person name="Han C."/>
            <person name="Tapia R."/>
            <person name="Land M."/>
            <person name="Hauser L."/>
            <person name="Kyrpides N."/>
            <person name="Ivanova N."/>
            <person name="Pagani I."/>
            <person name="Kitzmiller T."/>
            <person name="Lynd L."/>
            <person name="Izquierdo J."/>
            <person name="Woyke T."/>
        </authorList>
    </citation>
    <scope>NUCLEOTIDE SEQUENCE [LARGE SCALE GENOMIC DNA]</scope>
    <source>
        <strain evidence="6">DSM 19732 / NBRC 101661 / EBR45</strain>
    </source>
</reference>
<dbReference type="Pfam" id="PF22335">
    <property type="entry name" value="Cas10-Cmr2_palm2"/>
    <property type="match status" value="1"/>
</dbReference>
<dbReference type="GO" id="GO:0000166">
    <property type="term" value="F:nucleotide binding"/>
    <property type="evidence" value="ECO:0007669"/>
    <property type="project" value="UniProtKB-KW"/>
</dbReference>
<dbReference type="GO" id="GO:0051607">
    <property type="term" value="P:defense response to virus"/>
    <property type="evidence" value="ECO:0007669"/>
    <property type="project" value="UniProtKB-KW"/>
</dbReference>
<dbReference type="RefSeq" id="WP_014255346.1">
    <property type="nucleotide sequence ID" value="NC_016627.1"/>
</dbReference>
<dbReference type="KEGG" id="ccl:Clocl_2174"/>
<evidence type="ECO:0000313" key="5">
    <source>
        <dbReference type="EMBL" id="AEV68767.1"/>
    </source>
</evidence>
<dbReference type="InterPro" id="IPR043128">
    <property type="entry name" value="Rev_trsase/Diguanyl_cyclase"/>
</dbReference>
<evidence type="ECO:0000313" key="6">
    <source>
        <dbReference type="Proteomes" id="UP000005435"/>
    </source>
</evidence>
<keyword evidence="1" id="KW-0547">Nucleotide-binding</keyword>
<evidence type="ECO:0000256" key="2">
    <source>
        <dbReference type="ARBA" id="ARBA00023118"/>
    </source>
</evidence>
<evidence type="ECO:0000259" key="4">
    <source>
        <dbReference type="Pfam" id="PF22335"/>
    </source>
</evidence>
<dbReference type="Gene3D" id="3.30.70.270">
    <property type="match status" value="1"/>
</dbReference>
<protein>
    <recommendedName>
        <fullName evidence="4">Cas10/Cmr2 second palm domain-containing protein</fullName>
    </recommendedName>
</protein>
<keyword evidence="2" id="KW-0051">Antiviral defense</keyword>
<reference evidence="5 6" key="2">
    <citation type="journal article" date="2012" name="Stand. Genomic Sci.">
        <title>Complete Genome Sequence of Clostridium clariflavum DSM 19732.</title>
        <authorList>
            <person name="Izquierdo J.A."/>
            <person name="Goodwin L."/>
            <person name="Davenport K.W."/>
            <person name="Teshima H."/>
            <person name="Bruce D."/>
            <person name="Detter C."/>
            <person name="Tapia R."/>
            <person name="Han S."/>
            <person name="Land M."/>
            <person name="Hauser L."/>
            <person name="Jeffries C.D."/>
            <person name="Han J."/>
            <person name="Pitluck S."/>
            <person name="Nolan M."/>
            <person name="Chen A."/>
            <person name="Huntemann M."/>
            <person name="Mavromatis K."/>
            <person name="Mikhailova N."/>
            <person name="Liolios K."/>
            <person name="Woyke T."/>
            <person name="Lynd L.R."/>
        </authorList>
    </citation>
    <scope>NUCLEOTIDE SEQUENCE [LARGE SCALE GENOMIC DNA]</scope>
    <source>
        <strain evidence="6">DSM 19732 / NBRC 101661 / EBR45</strain>
    </source>
</reference>
<accession>G8LX76</accession>
<name>G8LX76_ACECE</name>
<keyword evidence="3" id="KW-0175">Coiled coil</keyword>
<dbReference type="Proteomes" id="UP000005435">
    <property type="component" value="Chromosome"/>
</dbReference>
<proteinExistence type="predicted"/>
<dbReference type="SUPFAM" id="SSF47857">
    <property type="entry name" value="Apolipophorin-III"/>
    <property type="match status" value="1"/>
</dbReference>
<organism evidence="5 6">
    <name type="scientific">Acetivibrio clariflavus (strain DSM 19732 / NBRC 101661 / EBR45)</name>
    <name type="common">Clostridium clariflavum</name>
    <dbReference type="NCBI Taxonomy" id="720554"/>
    <lineage>
        <taxon>Bacteria</taxon>
        <taxon>Bacillati</taxon>
        <taxon>Bacillota</taxon>
        <taxon>Clostridia</taxon>
        <taxon>Eubacteriales</taxon>
        <taxon>Oscillospiraceae</taxon>
        <taxon>Acetivibrio</taxon>
    </lineage>
</organism>
<dbReference type="OrthoDB" id="442064at2"/>
<keyword evidence="6" id="KW-1185">Reference proteome</keyword>
<feature type="coiled-coil region" evidence="3">
    <location>
        <begin position="245"/>
        <end position="272"/>
    </location>
</feature>
<dbReference type="AlphaFoldDB" id="G8LX76"/>
<feature type="domain" description="Cas10/Cmr2 second palm" evidence="4">
    <location>
        <begin position="191"/>
        <end position="348"/>
    </location>
</feature>
<dbReference type="STRING" id="720554.Clocl_2174"/>
<sequence length="487" mass="56131">MGFLTILEVSKKQSYIFKSNRLRENIGASEIIEFVTKELPQELCDDYNGNHISSGGGSSIYYFENNDDCINFSKAYSRRIIKEYPSLEFFIASLEYDPEKDIIIDKTRELFERLERKKAKRDTYSCIIDFGVSKKCSSTRLPAIYKEELSGNYYSSEAKSKIDMFNQRGKSNSQFALDIKDLGVSKNEKSYIAITHIDGNRMGKRISNLRESFRSKYNSENIKEINEQYINALNQFSTDIDKAFKTAFNKMVETVEKNRKNLEKERMELKSSVIPIRKVVLAGDDVCYITDARIALECAYIFLQELEKYKVMGEKITACAGIAIVKEKYPFFKTYELSEELCKNAKSSIEEGKIESRIDWHIVQGEYNNNLGEIRNTVYKTLDGKDLSMRPLVVSKESDSPNHYSLFRKDIEVIRTRKLPGGKIKGMLKEMKKGEAYLDTYIEINQIYNVLGAHRLNAKSGFLNGKCVLFDAIEALDYFIPFCDEEV</sequence>
<evidence type="ECO:0000256" key="1">
    <source>
        <dbReference type="ARBA" id="ARBA00022741"/>
    </source>
</evidence>